<dbReference type="InterPro" id="IPR036390">
    <property type="entry name" value="WH_DNA-bd_sf"/>
</dbReference>
<dbReference type="Gene3D" id="1.10.10.10">
    <property type="entry name" value="Winged helix-like DNA-binding domain superfamily/Winged helix DNA-binding domain"/>
    <property type="match status" value="1"/>
</dbReference>
<evidence type="ECO:0000256" key="4">
    <source>
        <dbReference type="ARBA" id="ARBA00023163"/>
    </source>
</evidence>
<protein>
    <submittedName>
        <fullName evidence="6">DNA-binding transcriptional LysR family regulator</fullName>
    </submittedName>
</protein>
<sequence length="318" mass="33092">MALDSEDFTIDLRRLRLLREVERRGTVAATAGALHLTPSAVSQQLAGLARDLDVPLLERQGRGVRLTGQARVLLAHADAVAAQLEKARADLLAFDAGLVGEVRIGSLATTVFAVVAPALRRLRAERPGLRLLVREREPVAAVAGLDAGELDVVVSVDHPGGPRRDDARYDRVDLLTDVLDVLLPADHPLAGAAEVDLAELAHEEWVASATDDACAQITLGACAAAGFAPDVRHHAAEYDALAALVAAGAGVALVPRLAHPLRPGGLRVVPLAGPAPARSIYAATRAGRGADAPTAAVLEEFRRVAAERPDGAGTAVTP</sequence>
<organism evidence="6 7">
    <name type="scientific">Kineococcus aurantiacus</name>
    <dbReference type="NCBI Taxonomy" id="37633"/>
    <lineage>
        <taxon>Bacteria</taxon>
        <taxon>Bacillati</taxon>
        <taxon>Actinomycetota</taxon>
        <taxon>Actinomycetes</taxon>
        <taxon>Kineosporiales</taxon>
        <taxon>Kineosporiaceae</taxon>
        <taxon>Kineococcus</taxon>
    </lineage>
</organism>
<keyword evidence="7" id="KW-1185">Reference proteome</keyword>
<proteinExistence type="inferred from homology"/>
<dbReference type="Proteomes" id="UP000521922">
    <property type="component" value="Unassembled WGS sequence"/>
</dbReference>
<accession>A0A7Y9J1T5</accession>
<dbReference type="PANTHER" id="PTHR30346:SF29">
    <property type="entry name" value="LYSR SUBSTRATE-BINDING"/>
    <property type="match status" value="1"/>
</dbReference>
<evidence type="ECO:0000256" key="2">
    <source>
        <dbReference type="ARBA" id="ARBA00023015"/>
    </source>
</evidence>
<dbReference type="AlphaFoldDB" id="A0A7Y9J1T5"/>
<dbReference type="Gene3D" id="3.40.190.10">
    <property type="entry name" value="Periplasmic binding protein-like II"/>
    <property type="match status" value="2"/>
</dbReference>
<gene>
    <name evidence="6" type="ORF">BJ968_003005</name>
</gene>
<reference evidence="6 7" key="1">
    <citation type="submission" date="2020-07" db="EMBL/GenBank/DDBJ databases">
        <title>Sequencing the genomes of 1000 actinobacteria strains.</title>
        <authorList>
            <person name="Klenk H.-P."/>
        </authorList>
    </citation>
    <scope>NUCLEOTIDE SEQUENCE [LARGE SCALE GENOMIC DNA]</scope>
    <source>
        <strain evidence="6 7">DSM 7487</strain>
    </source>
</reference>
<dbReference type="SUPFAM" id="SSF53850">
    <property type="entry name" value="Periplasmic binding protein-like II"/>
    <property type="match status" value="1"/>
</dbReference>
<dbReference type="InterPro" id="IPR000847">
    <property type="entry name" value="LysR_HTH_N"/>
</dbReference>
<dbReference type="PANTHER" id="PTHR30346">
    <property type="entry name" value="TRANSCRIPTIONAL DUAL REGULATOR HCAR-RELATED"/>
    <property type="match status" value="1"/>
</dbReference>
<evidence type="ECO:0000259" key="5">
    <source>
        <dbReference type="PROSITE" id="PS50931"/>
    </source>
</evidence>
<evidence type="ECO:0000313" key="6">
    <source>
        <dbReference type="EMBL" id="NYD23465.1"/>
    </source>
</evidence>
<evidence type="ECO:0000256" key="1">
    <source>
        <dbReference type="ARBA" id="ARBA00009437"/>
    </source>
</evidence>
<dbReference type="InterPro" id="IPR036388">
    <property type="entry name" value="WH-like_DNA-bd_sf"/>
</dbReference>
<comment type="similarity">
    <text evidence="1">Belongs to the LysR transcriptional regulatory family.</text>
</comment>
<dbReference type="Pfam" id="PF00126">
    <property type="entry name" value="HTH_1"/>
    <property type="match status" value="1"/>
</dbReference>
<evidence type="ECO:0000256" key="3">
    <source>
        <dbReference type="ARBA" id="ARBA00023125"/>
    </source>
</evidence>
<keyword evidence="3 6" id="KW-0238">DNA-binding</keyword>
<evidence type="ECO:0000313" key="7">
    <source>
        <dbReference type="Proteomes" id="UP000521922"/>
    </source>
</evidence>
<dbReference type="RefSeq" id="WP_179753220.1">
    <property type="nucleotide sequence ID" value="NZ_BAAAGN010000010.1"/>
</dbReference>
<dbReference type="GO" id="GO:0032993">
    <property type="term" value="C:protein-DNA complex"/>
    <property type="evidence" value="ECO:0007669"/>
    <property type="project" value="TreeGrafter"/>
</dbReference>
<dbReference type="EMBL" id="JACCBB010000001">
    <property type="protein sequence ID" value="NYD23465.1"/>
    <property type="molecule type" value="Genomic_DNA"/>
</dbReference>
<comment type="caution">
    <text evidence="6">The sequence shown here is derived from an EMBL/GenBank/DDBJ whole genome shotgun (WGS) entry which is preliminary data.</text>
</comment>
<keyword evidence="4" id="KW-0804">Transcription</keyword>
<dbReference type="Pfam" id="PF03466">
    <property type="entry name" value="LysR_substrate"/>
    <property type="match status" value="1"/>
</dbReference>
<dbReference type="GO" id="GO:0003700">
    <property type="term" value="F:DNA-binding transcription factor activity"/>
    <property type="evidence" value="ECO:0007669"/>
    <property type="project" value="InterPro"/>
</dbReference>
<dbReference type="SUPFAM" id="SSF46785">
    <property type="entry name" value="Winged helix' DNA-binding domain"/>
    <property type="match status" value="1"/>
</dbReference>
<keyword evidence="2" id="KW-0805">Transcription regulation</keyword>
<dbReference type="InterPro" id="IPR005119">
    <property type="entry name" value="LysR_subst-bd"/>
</dbReference>
<feature type="domain" description="HTH lysR-type" evidence="5">
    <location>
        <begin position="10"/>
        <end position="67"/>
    </location>
</feature>
<name>A0A7Y9J1T5_9ACTN</name>
<dbReference type="PROSITE" id="PS50931">
    <property type="entry name" value="HTH_LYSR"/>
    <property type="match status" value="1"/>
</dbReference>
<dbReference type="GO" id="GO:0003677">
    <property type="term" value="F:DNA binding"/>
    <property type="evidence" value="ECO:0007669"/>
    <property type="project" value="UniProtKB-KW"/>
</dbReference>